<name>A0A8S1YH76_PAROT</name>
<reference evidence="1" key="1">
    <citation type="submission" date="2021-01" db="EMBL/GenBank/DDBJ databases">
        <authorList>
            <consortium name="Genoscope - CEA"/>
            <person name="William W."/>
        </authorList>
    </citation>
    <scope>NUCLEOTIDE SEQUENCE</scope>
</reference>
<keyword evidence="2" id="KW-1185">Reference proteome</keyword>
<sequence>MNNFCQVHGNQSITHICTFNHECQKRMCPDCQYAHQQIVPGSKIIPITKFIEMMDFTISQYDSEVEDNIEMQMKKNFKTTLDYIQNLSQKAQENFTFIFGEIRERDNSYLNLFRKHPLEISLKDLNKITNIWHNQIFEKWKKQKETLLKIVQRKVNLIYDSIGKFTWTLENQIKQWTEEKSTNINHDSPFSYESIQHPVYFGIRHGQAFSKILGVFEECGYTKLHENMNIIHSKGFVLNQQKLKLTEFQIKILQDDGYLQYLRDGVVLKTERISNINQCLQNNKNLEQVKHLRWEGQYGQELQKVGLWSAFWQGKKLDIGGRYDKNGLKEDQWIELSNIYQSQCQVTETGNYQQGRKTGFWQTIYKGQRIGGGWYDQRLENKVGFWKEIHLNFNNQCQIFYEGEYINGMKSGQWGMYFKDDTSFDYKRIGGGVYDNQNYLKQGQWDELYNQYQDSLEFIQTGVYQRGMREGRWDIYHNMDILSSQQKQIRGGGEYAQSWKTGKWIEPITNQITCEGSYQEGQRVGQWAIKLMDQNIGGGFYDQNGLKINIWTEIHEKYNKCNRISYIGEYLSGKKINVWKIQNNSDQIGGGLYEDGLKSGKWVEIHESFQDNFQIIIEGEYDKGKKSGIWTSKIRQPSSTQFRTMQVKMMDCGGGNYNDGLKTGEWIDLDQNYEKINQISYHGQYQEGKKVQIWDIKTNNNDKIGGGAYLITGEKHGEWIELDDNFRNLCQLINKGAYQNGKKVGKWTIQLMESKEQIEDIGGGEYDDQGRQIKSWTELYQNFWKDCRVIFEGKYQDGKKQGEWQSLFYQNSNQDYVKFGGGSYNRGLKDGPWIEFQEQILKPQEYTKVSKYKNGLEINQKSK</sequence>
<protein>
    <submittedName>
        <fullName evidence="1">Uncharacterized protein</fullName>
    </submittedName>
</protein>
<comment type="caution">
    <text evidence="1">The sequence shown here is derived from an EMBL/GenBank/DDBJ whole genome shotgun (WGS) entry which is preliminary data.</text>
</comment>
<dbReference type="PANTHER" id="PTHR33706">
    <property type="entry name" value="MORN VARIANT REPEAT PROTEIN"/>
    <property type="match status" value="1"/>
</dbReference>
<dbReference type="AlphaFoldDB" id="A0A8S1YH76"/>
<dbReference type="OrthoDB" id="298777at2759"/>
<dbReference type="EMBL" id="CAJJDP010000162">
    <property type="protein sequence ID" value="CAD8212989.1"/>
    <property type="molecule type" value="Genomic_DNA"/>
</dbReference>
<evidence type="ECO:0000313" key="2">
    <source>
        <dbReference type="Proteomes" id="UP000683925"/>
    </source>
</evidence>
<dbReference type="OMA" id="VKHLRWE"/>
<accession>A0A8S1YH76</accession>
<organism evidence="1 2">
    <name type="scientific">Paramecium octaurelia</name>
    <dbReference type="NCBI Taxonomy" id="43137"/>
    <lineage>
        <taxon>Eukaryota</taxon>
        <taxon>Sar</taxon>
        <taxon>Alveolata</taxon>
        <taxon>Ciliophora</taxon>
        <taxon>Intramacronucleata</taxon>
        <taxon>Oligohymenophorea</taxon>
        <taxon>Peniculida</taxon>
        <taxon>Parameciidae</taxon>
        <taxon>Paramecium</taxon>
    </lineage>
</organism>
<proteinExistence type="predicted"/>
<dbReference type="PANTHER" id="PTHR33706:SF1">
    <property type="entry name" value="TPR REPEAT PROTEIN"/>
    <property type="match status" value="1"/>
</dbReference>
<evidence type="ECO:0000313" key="1">
    <source>
        <dbReference type="EMBL" id="CAD8212989.1"/>
    </source>
</evidence>
<gene>
    <name evidence="1" type="ORF">POCTA_138.1.T1600018</name>
</gene>
<dbReference type="Proteomes" id="UP000683925">
    <property type="component" value="Unassembled WGS sequence"/>
</dbReference>